<protein>
    <recommendedName>
        <fullName evidence="3">DUF779 domain-containing protein</fullName>
    </recommendedName>
</protein>
<comment type="caution">
    <text evidence="1">The sequence shown here is derived from an EMBL/GenBank/DDBJ whole genome shotgun (WGS) entry which is preliminary data.</text>
</comment>
<keyword evidence="2" id="KW-1185">Reference proteome</keyword>
<dbReference type="EMBL" id="JAGETZ010000005">
    <property type="protein sequence ID" value="MBO2009864.1"/>
    <property type="molecule type" value="Genomic_DNA"/>
</dbReference>
<evidence type="ECO:0000313" key="2">
    <source>
        <dbReference type="Proteomes" id="UP000664369"/>
    </source>
</evidence>
<evidence type="ECO:0000313" key="1">
    <source>
        <dbReference type="EMBL" id="MBO2009864.1"/>
    </source>
</evidence>
<gene>
    <name evidence="1" type="ORF">J4E00_12450</name>
</gene>
<name>A0ABS3QGE4_9BACT</name>
<dbReference type="Proteomes" id="UP000664369">
    <property type="component" value="Unassembled WGS sequence"/>
</dbReference>
<evidence type="ECO:0008006" key="3">
    <source>
        <dbReference type="Google" id="ProtNLM"/>
    </source>
</evidence>
<proteinExistence type="predicted"/>
<sequence>MRESVPGPADNLPTPMEAALLRNIAEFYQNPSLTVQISQCRVVLREYSGCGFFTTLTTPANCPLIIAPKGYYGGSDVEATELSHNAGSCLFTKDGRLDFLEVFAYVDGDPAEVTDFVIKPMEADATPLL</sequence>
<dbReference type="RefSeq" id="WP_208175501.1">
    <property type="nucleotide sequence ID" value="NZ_JAGETZ010000005.1"/>
</dbReference>
<organism evidence="1 2">
    <name type="scientific">Hymenobacter negativus</name>
    <dbReference type="NCBI Taxonomy" id="2795026"/>
    <lineage>
        <taxon>Bacteria</taxon>
        <taxon>Pseudomonadati</taxon>
        <taxon>Bacteroidota</taxon>
        <taxon>Cytophagia</taxon>
        <taxon>Cytophagales</taxon>
        <taxon>Hymenobacteraceae</taxon>
        <taxon>Hymenobacter</taxon>
    </lineage>
</organism>
<reference evidence="1 2" key="1">
    <citation type="submission" date="2021-03" db="EMBL/GenBank/DDBJ databases">
        <authorList>
            <person name="Kim M.K."/>
        </authorList>
    </citation>
    <scope>NUCLEOTIDE SEQUENCE [LARGE SCALE GENOMIC DNA]</scope>
    <source>
        <strain evidence="1 2">BT442</strain>
    </source>
</reference>
<accession>A0ABS3QGE4</accession>